<proteinExistence type="predicted"/>
<dbReference type="AlphaFoldDB" id="A0A7J6VLB9"/>
<dbReference type="Proteomes" id="UP000554482">
    <property type="component" value="Unassembled WGS sequence"/>
</dbReference>
<evidence type="ECO:0000313" key="3">
    <source>
        <dbReference type="Proteomes" id="UP000554482"/>
    </source>
</evidence>
<feature type="region of interest" description="Disordered" evidence="1">
    <location>
        <begin position="56"/>
        <end position="80"/>
    </location>
</feature>
<keyword evidence="3" id="KW-1185">Reference proteome</keyword>
<protein>
    <submittedName>
        <fullName evidence="2">Uncharacterized protein</fullName>
    </submittedName>
</protein>
<reference evidence="2 3" key="1">
    <citation type="submission" date="2020-06" db="EMBL/GenBank/DDBJ databases">
        <title>Transcriptomic and genomic resources for Thalictrum thalictroides and T. hernandezii: Facilitating candidate gene discovery in an emerging model plant lineage.</title>
        <authorList>
            <person name="Arias T."/>
            <person name="Riano-Pachon D.M."/>
            <person name="Di Stilio V.S."/>
        </authorList>
    </citation>
    <scope>NUCLEOTIDE SEQUENCE [LARGE SCALE GENOMIC DNA]</scope>
    <source>
        <strain evidence="3">cv. WT478/WT964</strain>
        <tissue evidence="2">Leaves</tissue>
    </source>
</reference>
<sequence length="80" mass="9342">MLYDRRLKSDEWSDDQIVPRVIEELKAMQKLTGEYAVGGSAVDTYQENELVFPPIRRRQPGRPRVNRITSALEDPDRRIV</sequence>
<evidence type="ECO:0000313" key="2">
    <source>
        <dbReference type="EMBL" id="KAF5184920.1"/>
    </source>
</evidence>
<accession>A0A7J6VLB9</accession>
<organism evidence="2 3">
    <name type="scientific">Thalictrum thalictroides</name>
    <name type="common">Rue-anemone</name>
    <name type="synonym">Anemone thalictroides</name>
    <dbReference type="NCBI Taxonomy" id="46969"/>
    <lineage>
        <taxon>Eukaryota</taxon>
        <taxon>Viridiplantae</taxon>
        <taxon>Streptophyta</taxon>
        <taxon>Embryophyta</taxon>
        <taxon>Tracheophyta</taxon>
        <taxon>Spermatophyta</taxon>
        <taxon>Magnoliopsida</taxon>
        <taxon>Ranunculales</taxon>
        <taxon>Ranunculaceae</taxon>
        <taxon>Thalictroideae</taxon>
        <taxon>Thalictrum</taxon>
    </lineage>
</organism>
<evidence type="ECO:0000256" key="1">
    <source>
        <dbReference type="SAM" id="MobiDB-lite"/>
    </source>
</evidence>
<gene>
    <name evidence="2" type="ORF">FRX31_025493</name>
</gene>
<dbReference type="EMBL" id="JABWDY010031424">
    <property type="protein sequence ID" value="KAF5184920.1"/>
    <property type="molecule type" value="Genomic_DNA"/>
</dbReference>
<feature type="compositionally biased region" description="Basic residues" evidence="1">
    <location>
        <begin position="56"/>
        <end position="65"/>
    </location>
</feature>
<comment type="caution">
    <text evidence="2">The sequence shown here is derived from an EMBL/GenBank/DDBJ whole genome shotgun (WGS) entry which is preliminary data.</text>
</comment>
<name>A0A7J6VLB9_THATH</name>